<reference evidence="2" key="1">
    <citation type="submission" date="2020-02" db="EMBL/GenBank/DDBJ databases">
        <authorList>
            <person name="Meier V. D."/>
        </authorList>
    </citation>
    <scope>NUCLEOTIDE SEQUENCE</scope>
    <source>
        <strain evidence="2">AVDCRST_MAG86</strain>
    </source>
</reference>
<evidence type="ECO:0000256" key="1">
    <source>
        <dbReference type="SAM" id="Phobius"/>
    </source>
</evidence>
<evidence type="ECO:0000313" key="2">
    <source>
        <dbReference type="EMBL" id="CAA9571007.1"/>
    </source>
</evidence>
<feature type="transmembrane region" description="Helical" evidence="1">
    <location>
        <begin position="174"/>
        <end position="192"/>
    </location>
</feature>
<gene>
    <name evidence="2" type="ORF">AVDCRST_MAG86-1772</name>
</gene>
<name>A0A6J4V7N6_9DEIN</name>
<organism evidence="2">
    <name type="scientific">uncultured Truepera sp</name>
    <dbReference type="NCBI Taxonomy" id="543023"/>
    <lineage>
        <taxon>Bacteria</taxon>
        <taxon>Thermotogati</taxon>
        <taxon>Deinococcota</taxon>
        <taxon>Deinococci</taxon>
        <taxon>Trueperales</taxon>
        <taxon>Trueperaceae</taxon>
        <taxon>Truepera</taxon>
        <taxon>environmental samples</taxon>
    </lineage>
</organism>
<sequence>MRSTKLFAVLGIAATPLLLAALGVTHPQVLTPETAPYWHTLHLVLLVLFPLLGVNVWWLLSGFSGWAVWTARALGFVYIAFYGALDVLAGIGTGVVVMRAPEANSPELSETVRWLFAQGNQLSLVGVWAFLIACVLTSVVLVRNVGRMALPGAVLLCGAAYPFLSWHIYFPVGVASMVLMAGGFALLMWAKLRWARLPPERTGKPVAVV</sequence>
<dbReference type="AlphaFoldDB" id="A0A6J4V7N6"/>
<feature type="transmembrane region" description="Helical" evidence="1">
    <location>
        <begin position="121"/>
        <end position="142"/>
    </location>
</feature>
<keyword evidence="1" id="KW-0472">Membrane</keyword>
<feature type="transmembrane region" description="Helical" evidence="1">
    <location>
        <begin position="76"/>
        <end position="101"/>
    </location>
</feature>
<proteinExistence type="predicted"/>
<accession>A0A6J4V7N6</accession>
<protein>
    <submittedName>
        <fullName evidence="2">Uncharacterized protein</fullName>
    </submittedName>
</protein>
<keyword evidence="1" id="KW-0812">Transmembrane</keyword>
<keyword evidence="1" id="KW-1133">Transmembrane helix</keyword>
<feature type="transmembrane region" description="Helical" evidence="1">
    <location>
        <begin position="43"/>
        <end position="69"/>
    </location>
</feature>
<dbReference type="EMBL" id="CADCWP010000121">
    <property type="protein sequence ID" value="CAA9571007.1"/>
    <property type="molecule type" value="Genomic_DNA"/>
</dbReference>